<reference evidence="2" key="1">
    <citation type="journal article" date="2022" name="bioRxiv">
        <title>Sequencing and chromosome-scale assembly of the giantPleurodeles waltlgenome.</title>
        <authorList>
            <person name="Brown T."/>
            <person name="Elewa A."/>
            <person name="Iarovenko S."/>
            <person name="Subramanian E."/>
            <person name="Araus A.J."/>
            <person name="Petzold A."/>
            <person name="Susuki M."/>
            <person name="Suzuki K.-i.T."/>
            <person name="Hayashi T."/>
            <person name="Toyoda A."/>
            <person name="Oliveira C."/>
            <person name="Osipova E."/>
            <person name="Leigh N.D."/>
            <person name="Simon A."/>
            <person name="Yun M.H."/>
        </authorList>
    </citation>
    <scope>NUCLEOTIDE SEQUENCE</scope>
    <source>
        <strain evidence="2">20211129_DDA</strain>
        <tissue evidence="2">Liver</tissue>
    </source>
</reference>
<dbReference type="Proteomes" id="UP001066276">
    <property type="component" value="Chromosome 6"/>
</dbReference>
<proteinExistence type="predicted"/>
<organism evidence="2 3">
    <name type="scientific">Pleurodeles waltl</name>
    <name type="common">Iberian ribbed newt</name>
    <dbReference type="NCBI Taxonomy" id="8319"/>
    <lineage>
        <taxon>Eukaryota</taxon>
        <taxon>Metazoa</taxon>
        <taxon>Chordata</taxon>
        <taxon>Craniata</taxon>
        <taxon>Vertebrata</taxon>
        <taxon>Euteleostomi</taxon>
        <taxon>Amphibia</taxon>
        <taxon>Batrachia</taxon>
        <taxon>Caudata</taxon>
        <taxon>Salamandroidea</taxon>
        <taxon>Salamandridae</taxon>
        <taxon>Pleurodelinae</taxon>
        <taxon>Pleurodeles</taxon>
    </lineage>
</organism>
<keyword evidence="3" id="KW-1185">Reference proteome</keyword>
<name>A0AAV7QMI2_PLEWA</name>
<dbReference type="EMBL" id="JANPWB010000010">
    <property type="protein sequence ID" value="KAJ1140582.1"/>
    <property type="molecule type" value="Genomic_DNA"/>
</dbReference>
<accession>A0AAV7QMI2</accession>
<evidence type="ECO:0000313" key="3">
    <source>
        <dbReference type="Proteomes" id="UP001066276"/>
    </source>
</evidence>
<gene>
    <name evidence="2" type="ORF">NDU88_006931</name>
</gene>
<feature type="region of interest" description="Disordered" evidence="1">
    <location>
        <begin position="1"/>
        <end position="23"/>
    </location>
</feature>
<sequence length="133" mass="14614">MANGMDGQVPEVENGRGQRGVEAPTMIMEDALEGGEDAKGRLRSGKNVAHQGILLGDGHCLSAYYVVMTRGQFLPFPIEWDDSFPICRTKQAMDMTLPHGQFNPVTEKKIFSQGQGVHHTPEGFAVFHFALPE</sequence>
<comment type="caution">
    <text evidence="2">The sequence shown here is derived from an EMBL/GenBank/DDBJ whole genome shotgun (WGS) entry which is preliminary data.</text>
</comment>
<evidence type="ECO:0000256" key="1">
    <source>
        <dbReference type="SAM" id="MobiDB-lite"/>
    </source>
</evidence>
<protein>
    <submittedName>
        <fullName evidence="2">Uncharacterized protein</fullName>
    </submittedName>
</protein>
<evidence type="ECO:0000313" key="2">
    <source>
        <dbReference type="EMBL" id="KAJ1140582.1"/>
    </source>
</evidence>
<dbReference type="AlphaFoldDB" id="A0AAV7QMI2"/>